<evidence type="ECO:0000256" key="1">
    <source>
        <dbReference type="ARBA" id="ARBA00022741"/>
    </source>
</evidence>
<name>A0A8C4Q377_EPTBU</name>
<proteinExistence type="predicted"/>
<keyword evidence="1" id="KW-0547">Nucleotide-binding</keyword>
<dbReference type="PANTHER" id="PTHR47961:SF12">
    <property type="entry name" value="HELICASE POLQ-LIKE"/>
    <property type="match status" value="1"/>
</dbReference>
<dbReference type="Pfam" id="PF21099">
    <property type="entry name" value="POLQ_helical"/>
    <property type="match status" value="1"/>
</dbReference>
<dbReference type="GO" id="GO:0005524">
    <property type="term" value="F:ATP binding"/>
    <property type="evidence" value="ECO:0007669"/>
    <property type="project" value="UniProtKB-KW"/>
</dbReference>
<feature type="domain" description="Helicase C-terminal" evidence="6">
    <location>
        <begin position="12"/>
        <end position="204"/>
    </location>
</feature>
<keyword evidence="2" id="KW-0378">Hydrolase</keyword>
<dbReference type="InterPro" id="IPR027417">
    <property type="entry name" value="P-loop_NTPase"/>
</dbReference>
<dbReference type="Ensembl" id="ENSEBUT00000009699.1">
    <property type="protein sequence ID" value="ENSEBUP00000009179.1"/>
    <property type="gene ID" value="ENSEBUG00000005923.1"/>
</dbReference>
<dbReference type="GeneTree" id="ENSGT00940000157350"/>
<dbReference type="GO" id="GO:0043138">
    <property type="term" value="F:3'-5' DNA helicase activity"/>
    <property type="evidence" value="ECO:0007669"/>
    <property type="project" value="UniProtKB-EC"/>
</dbReference>
<dbReference type="InterPro" id="IPR050474">
    <property type="entry name" value="Hel308_SKI2-like"/>
</dbReference>
<dbReference type="Pfam" id="PF20470">
    <property type="entry name" value="HTH_61"/>
    <property type="match status" value="1"/>
</dbReference>
<evidence type="ECO:0000313" key="7">
    <source>
        <dbReference type="Ensembl" id="ENSEBUP00000009179.1"/>
    </source>
</evidence>
<evidence type="ECO:0000259" key="6">
    <source>
        <dbReference type="PROSITE" id="PS51194"/>
    </source>
</evidence>
<keyword evidence="8" id="KW-1185">Reference proteome</keyword>
<dbReference type="SUPFAM" id="SSF46785">
    <property type="entry name" value="Winged helix' DNA-binding domain"/>
    <property type="match status" value="1"/>
</dbReference>
<dbReference type="Gene3D" id="3.40.50.300">
    <property type="entry name" value="P-loop containing nucleotide triphosphate hydrolases"/>
    <property type="match status" value="1"/>
</dbReference>
<dbReference type="Proteomes" id="UP000694388">
    <property type="component" value="Unplaced"/>
</dbReference>
<evidence type="ECO:0000256" key="2">
    <source>
        <dbReference type="ARBA" id="ARBA00022801"/>
    </source>
</evidence>
<accession>A0A8C4Q377</accession>
<organism evidence="7 8">
    <name type="scientific">Eptatretus burgeri</name>
    <name type="common">Inshore hagfish</name>
    <dbReference type="NCBI Taxonomy" id="7764"/>
    <lineage>
        <taxon>Eukaryota</taxon>
        <taxon>Metazoa</taxon>
        <taxon>Chordata</taxon>
        <taxon>Craniata</taxon>
        <taxon>Vertebrata</taxon>
        <taxon>Cyclostomata</taxon>
        <taxon>Myxini</taxon>
        <taxon>Myxiniformes</taxon>
        <taxon>Myxinidae</taxon>
        <taxon>Eptatretinae</taxon>
        <taxon>Eptatretus</taxon>
    </lineage>
</organism>
<dbReference type="FunFam" id="1.10.3380.20:FF:000002">
    <property type="entry name" value="helicase POLQ-like isoform X1"/>
    <property type="match status" value="1"/>
</dbReference>
<dbReference type="Ensembl" id="ENSEBUT00000009718.1">
    <property type="protein sequence ID" value="ENSEBUP00000009197.1"/>
    <property type="gene ID" value="ENSEBUG00000005923.1"/>
</dbReference>
<comment type="catalytic activity">
    <reaction evidence="5">
        <text>ATP + H2O = ADP + phosphate + H(+)</text>
        <dbReference type="Rhea" id="RHEA:13065"/>
        <dbReference type="ChEBI" id="CHEBI:15377"/>
        <dbReference type="ChEBI" id="CHEBI:15378"/>
        <dbReference type="ChEBI" id="CHEBI:30616"/>
        <dbReference type="ChEBI" id="CHEBI:43474"/>
        <dbReference type="ChEBI" id="CHEBI:456216"/>
        <dbReference type="EC" id="5.6.2.4"/>
    </reaction>
</comment>
<keyword evidence="4" id="KW-0067">ATP-binding</keyword>
<dbReference type="SUPFAM" id="SSF52540">
    <property type="entry name" value="P-loop containing nucleoside triphosphate hydrolases"/>
    <property type="match status" value="1"/>
</dbReference>
<dbReference type="InterPro" id="IPR036390">
    <property type="entry name" value="WH_DNA-bd_sf"/>
</dbReference>
<sequence length="510" mass="56894">MKSMDPDHLVALVVEVIPQLSCLMFCPTKKNCENVATMICKSLNKTFLTHKEPEKRALLKELRSDANGQLCPVLNLTIPFGVAYHHSGLTGDERRLIEEAYSAGVLSLLACTSTLAAGVNLPARRVILRSPYVGMDFLSRTQYKQMVGRAGRAGIDSAGESIVICMNKDKTKVLDLVSGSFEKCQSSLLYDDGKGLRSLLLSLIGLKVATTPRQLHAFLEGTLFGVQQRRAKETDTWEMTRDQLNQLAELGLMRATCVDHAVPAEDRPLEITRLGQATWKASIDLSFTNVLYRDLQKGLQGLALDNYLHLIYLITPYDMISRCNPDWMLYMRLFNKMNEAEHRVATAVGVPEGLITMKAIGKSCKQHLDETVATRFYLALFLYSLFHQDSVWTVAEKFRESRGFIQNLVSSAAAFGVCVNHFCQELEEFWAYNALFADLTQKLSYCTKAELIPLMEVAGIKEARAKQLHSAGYKTLALLAKANICDLVRTLEYLSQKQGTADCCFSEDAA</sequence>
<reference evidence="7" key="1">
    <citation type="submission" date="2025-05" db="UniProtKB">
        <authorList>
            <consortium name="Ensembl"/>
        </authorList>
    </citation>
    <scope>IDENTIFICATION</scope>
</reference>
<dbReference type="SUPFAM" id="SSF158702">
    <property type="entry name" value="Sec63 N-terminal domain-like"/>
    <property type="match status" value="1"/>
</dbReference>
<dbReference type="FunFam" id="3.40.50.300:FF:001293">
    <property type="entry name" value="helicase POLQ-like isoform X5"/>
    <property type="match status" value="1"/>
</dbReference>
<dbReference type="PROSITE" id="PS51194">
    <property type="entry name" value="HELICASE_CTER"/>
    <property type="match status" value="1"/>
</dbReference>
<dbReference type="OMA" id="LAKANIC"/>
<dbReference type="Pfam" id="PF00271">
    <property type="entry name" value="Helicase_C"/>
    <property type="match status" value="1"/>
</dbReference>
<evidence type="ECO:0000256" key="4">
    <source>
        <dbReference type="ARBA" id="ARBA00022840"/>
    </source>
</evidence>
<dbReference type="InterPro" id="IPR048960">
    <property type="entry name" value="POLQ-like_helical"/>
</dbReference>
<dbReference type="PANTHER" id="PTHR47961">
    <property type="entry name" value="DNA POLYMERASE THETA, PUTATIVE (AFU_ORTHOLOGUE AFUA_1G05260)-RELATED"/>
    <property type="match status" value="1"/>
</dbReference>
<evidence type="ECO:0000313" key="8">
    <source>
        <dbReference type="Proteomes" id="UP000694388"/>
    </source>
</evidence>
<keyword evidence="3" id="KW-0347">Helicase</keyword>
<dbReference type="InterPro" id="IPR046931">
    <property type="entry name" value="HTH_61"/>
</dbReference>
<dbReference type="Gene3D" id="1.10.3380.20">
    <property type="match status" value="1"/>
</dbReference>
<dbReference type="InterPro" id="IPR001650">
    <property type="entry name" value="Helicase_C-like"/>
</dbReference>
<dbReference type="AlphaFoldDB" id="A0A8C4Q377"/>
<dbReference type="GO" id="GO:0016787">
    <property type="term" value="F:hydrolase activity"/>
    <property type="evidence" value="ECO:0007669"/>
    <property type="project" value="UniProtKB-KW"/>
</dbReference>
<evidence type="ECO:0000256" key="5">
    <source>
        <dbReference type="ARBA" id="ARBA00048988"/>
    </source>
</evidence>
<evidence type="ECO:0000256" key="3">
    <source>
        <dbReference type="ARBA" id="ARBA00022806"/>
    </source>
</evidence>
<dbReference type="SMART" id="SM00490">
    <property type="entry name" value="HELICc"/>
    <property type="match status" value="1"/>
</dbReference>
<protein>
    <submittedName>
        <fullName evidence="7">Helicase, POLQ like</fullName>
    </submittedName>
</protein>
<dbReference type="CDD" id="cd18795">
    <property type="entry name" value="SF2_C_Ski2"/>
    <property type="match status" value="1"/>
</dbReference>